<reference evidence="2" key="1">
    <citation type="journal article" date="2020" name="bioRxiv">
        <title>Chromosome-level reference genome of the European wasp spider Argiope bruennichi: a resource for studies on range expansion and evolutionary adaptation.</title>
        <authorList>
            <person name="Sheffer M.M."/>
            <person name="Hoppe A."/>
            <person name="Krehenwinkel H."/>
            <person name="Uhl G."/>
            <person name="Kuss A.W."/>
            <person name="Jensen L."/>
            <person name="Jensen C."/>
            <person name="Gillespie R.G."/>
            <person name="Hoff K.J."/>
            <person name="Prost S."/>
        </authorList>
    </citation>
    <scope>NUCLEOTIDE SEQUENCE</scope>
</reference>
<evidence type="ECO:0000313" key="2">
    <source>
        <dbReference type="EMBL" id="KAF8781440.1"/>
    </source>
</evidence>
<feature type="region of interest" description="Disordered" evidence="1">
    <location>
        <begin position="27"/>
        <end position="46"/>
    </location>
</feature>
<accession>A0A8T0ETM7</accession>
<evidence type="ECO:0000313" key="3">
    <source>
        <dbReference type="Proteomes" id="UP000807504"/>
    </source>
</evidence>
<comment type="caution">
    <text evidence="2">The sequence shown here is derived from an EMBL/GenBank/DDBJ whole genome shotgun (WGS) entry which is preliminary data.</text>
</comment>
<reference evidence="2" key="2">
    <citation type="submission" date="2020-06" db="EMBL/GenBank/DDBJ databases">
        <authorList>
            <person name="Sheffer M."/>
        </authorList>
    </citation>
    <scope>NUCLEOTIDE SEQUENCE</scope>
</reference>
<gene>
    <name evidence="2" type="ORF">HNY73_011833</name>
</gene>
<dbReference type="AlphaFoldDB" id="A0A8T0ETM7"/>
<protein>
    <submittedName>
        <fullName evidence="2">Uncharacterized protein</fullName>
    </submittedName>
</protein>
<dbReference type="Proteomes" id="UP000807504">
    <property type="component" value="Unassembled WGS sequence"/>
</dbReference>
<sequence>MVPHKTLSDYGILENTRLPERVGIGEVGATKGGQMPASCNKGGSKDATIATSKNQLIRFWRPAWTEIDREKGNGREQL</sequence>
<keyword evidence="3" id="KW-1185">Reference proteome</keyword>
<proteinExistence type="predicted"/>
<dbReference type="EMBL" id="JABXBU010001863">
    <property type="protein sequence ID" value="KAF8781440.1"/>
    <property type="molecule type" value="Genomic_DNA"/>
</dbReference>
<organism evidence="2 3">
    <name type="scientific">Argiope bruennichi</name>
    <name type="common">Wasp spider</name>
    <name type="synonym">Aranea bruennichi</name>
    <dbReference type="NCBI Taxonomy" id="94029"/>
    <lineage>
        <taxon>Eukaryota</taxon>
        <taxon>Metazoa</taxon>
        <taxon>Ecdysozoa</taxon>
        <taxon>Arthropoda</taxon>
        <taxon>Chelicerata</taxon>
        <taxon>Arachnida</taxon>
        <taxon>Araneae</taxon>
        <taxon>Araneomorphae</taxon>
        <taxon>Entelegynae</taxon>
        <taxon>Araneoidea</taxon>
        <taxon>Araneidae</taxon>
        <taxon>Argiope</taxon>
    </lineage>
</organism>
<evidence type="ECO:0000256" key="1">
    <source>
        <dbReference type="SAM" id="MobiDB-lite"/>
    </source>
</evidence>
<name>A0A8T0ETM7_ARGBR</name>